<dbReference type="GO" id="GO:0004777">
    <property type="term" value="F:succinate-semialdehyde dehydrogenase (NAD+) activity"/>
    <property type="evidence" value="ECO:0007669"/>
    <property type="project" value="TreeGrafter"/>
</dbReference>
<evidence type="ECO:0000256" key="2">
    <source>
        <dbReference type="ARBA" id="ARBA00022857"/>
    </source>
</evidence>
<protein>
    <submittedName>
        <fullName evidence="5">Succinate-semialdehyde dehydrogenase</fullName>
    </submittedName>
</protein>
<dbReference type="PROSITE" id="PS00070">
    <property type="entry name" value="ALDEHYDE_DEHYDR_CYS"/>
    <property type="match status" value="1"/>
</dbReference>
<dbReference type="InterPro" id="IPR015590">
    <property type="entry name" value="Aldehyde_DH_dom"/>
</dbReference>
<dbReference type="InterPro" id="IPR047110">
    <property type="entry name" value="GABD/Sad-like"/>
</dbReference>
<evidence type="ECO:0000313" key="6">
    <source>
        <dbReference type="Proteomes" id="UP000092125"/>
    </source>
</evidence>
<dbReference type="SUPFAM" id="SSF53720">
    <property type="entry name" value="ALDH-like"/>
    <property type="match status" value="1"/>
</dbReference>
<comment type="caution">
    <text evidence="5">The sequence shown here is derived from an EMBL/GenBank/DDBJ whole genome shotgun (WGS) entry which is preliminary data.</text>
</comment>
<dbReference type="InterPro" id="IPR016161">
    <property type="entry name" value="Ald_DH/histidinol_DH"/>
</dbReference>
<dbReference type="FunFam" id="3.40.309.10:FF:000010">
    <property type="entry name" value="Gamma-aminobutyraldehyde dehydrogenase"/>
    <property type="match status" value="1"/>
</dbReference>
<keyword evidence="3" id="KW-0560">Oxidoreductase</keyword>
<comment type="similarity">
    <text evidence="1">Belongs to the aldehyde dehydrogenase family.</text>
</comment>
<evidence type="ECO:0000259" key="4">
    <source>
        <dbReference type="Pfam" id="PF00171"/>
    </source>
</evidence>
<sequence>MSAAPAIAISLDPATGQEIARHPFVTDAELEVILDRGQAGFAAWSAQSLEQRADALRAMAAVLRRDRESLAALATAEMGKVHAESLAEIEKCAVLCEWYADNGAQYLRDEPTLVPDDKAYVSYLPLGVVLGIMPWNFPYWQVMRAAVPILMGGNGFLLKPAENIVGTAHLLDAAWRDAGLPEGTFIAANISREGTSRAIADDRIAAVTLTGSVGAGRSIAAQAGQALKKVVLELGGSDPFIVLDDADLDAAVDAALASRFQNTGQVCIAGKRIIVEDSVYDRFVAQFCAKVQALTVGDGREPGNRIGPMARQDLLEQLDAQVRASVEAGAQLLVGGHQLDRPGSFYAPTVLAGVEPGMQAFDTETFGPVASISRARDADHAVELANQSEFGLSGNLWSGDRERAMRLARRLQTGGVFVNGFSASDPRVPIGGVKKSGFGRELSHFGIREFVNAQTVWFDRR</sequence>
<dbReference type="PANTHER" id="PTHR43217:SF1">
    <property type="entry name" value="SUCCINATE SEMIALDEHYDE DEHYDROGENASE [NAD(P)+] SAD"/>
    <property type="match status" value="1"/>
</dbReference>
<dbReference type="PANTHER" id="PTHR43217">
    <property type="entry name" value="SUCCINATE SEMIALDEHYDE DEHYDROGENASE [NAD(P)+] SAD"/>
    <property type="match status" value="1"/>
</dbReference>
<reference evidence="5 6" key="1">
    <citation type="submission" date="2016-05" db="EMBL/GenBank/DDBJ databases">
        <title>Draft Genome Sequences of Stenotrophomonas maltophilia Strains Sm32COP, Sm41DVV, Sm46PAILV, SmF3, SmF22, SmSOFb1 and SmCVFa1, Isolated from Different Manures, in France.</title>
        <authorList>
            <person name="Nazaret S."/>
            <person name="Bodilis J."/>
        </authorList>
    </citation>
    <scope>NUCLEOTIDE SEQUENCE [LARGE SCALE GENOMIC DNA]</scope>
    <source>
        <strain evidence="5 6">Sm41DVV</strain>
    </source>
</reference>
<gene>
    <name evidence="5" type="ORF">A9K56_14935</name>
</gene>
<organism evidence="5 6">
    <name type="scientific">Stenotrophomonas maltophilia</name>
    <name type="common">Pseudomonas maltophilia</name>
    <name type="synonym">Xanthomonas maltophilia</name>
    <dbReference type="NCBI Taxonomy" id="40324"/>
    <lineage>
        <taxon>Bacteria</taxon>
        <taxon>Pseudomonadati</taxon>
        <taxon>Pseudomonadota</taxon>
        <taxon>Gammaproteobacteria</taxon>
        <taxon>Lysobacterales</taxon>
        <taxon>Lysobacteraceae</taxon>
        <taxon>Stenotrophomonas</taxon>
        <taxon>Stenotrophomonas maltophilia group</taxon>
    </lineage>
</organism>
<dbReference type="CDD" id="cd07100">
    <property type="entry name" value="ALDH_SSADH1_GabD1"/>
    <property type="match status" value="1"/>
</dbReference>
<dbReference type="Gene3D" id="3.40.605.10">
    <property type="entry name" value="Aldehyde Dehydrogenase, Chain A, domain 1"/>
    <property type="match status" value="1"/>
</dbReference>
<evidence type="ECO:0000256" key="3">
    <source>
        <dbReference type="ARBA" id="ARBA00023002"/>
    </source>
</evidence>
<dbReference type="EMBL" id="LYVI01000010">
    <property type="protein sequence ID" value="OBU60300.1"/>
    <property type="molecule type" value="Genomic_DNA"/>
</dbReference>
<dbReference type="FunFam" id="3.40.605.10:FF:000012">
    <property type="entry name" value="NAD-dependent succinate-semialdehyde dehydrogenase"/>
    <property type="match status" value="1"/>
</dbReference>
<keyword evidence="2" id="KW-0521">NADP</keyword>
<dbReference type="InterPro" id="IPR016160">
    <property type="entry name" value="Ald_DH_CS_CYS"/>
</dbReference>
<accession>A0AAP7KZS2</accession>
<name>A0AAP7KZS2_STEMA</name>
<evidence type="ECO:0000256" key="1">
    <source>
        <dbReference type="ARBA" id="ARBA00009986"/>
    </source>
</evidence>
<dbReference type="InterPro" id="IPR016162">
    <property type="entry name" value="Ald_DH_N"/>
</dbReference>
<dbReference type="InterPro" id="IPR016163">
    <property type="entry name" value="Ald_DH_C"/>
</dbReference>
<dbReference type="InterPro" id="IPR044148">
    <property type="entry name" value="ALDH_GabD1-like"/>
</dbReference>
<dbReference type="Gene3D" id="3.40.309.10">
    <property type="entry name" value="Aldehyde Dehydrogenase, Chain A, domain 2"/>
    <property type="match status" value="1"/>
</dbReference>
<evidence type="ECO:0000313" key="5">
    <source>
        <dbReference type="EMBL" id="OBU60300.1"/>
    </source>
</evidence>
<dbReference type="RefSeq" id="WP_065182668.1">
    <property type="nucleotide sequence ID" value="NZ_LYVI01000010.1"/>
</dbReference>
<dbReference type="Pfam" id="PF00171">
    <property type="entry name" value="Aldedh"/>
    <property type="match status" value="1"/>
</dbReference>
<dbReference type="Proteomes" id="UP000092125">
    <property type="component" value="Unassembled WGS sequence"/>
</dbReference>
<feature type="domain" description="Aldehyde dehydrogenase" evidence="4">
    <location>
        <begin position="10"/>
        <end position="456"/>
    </location>
</feature>
<proteinExistence type="inferred from homology"/>
<dbReference type="GO" id="GO:0004030">
    <property type="term" value="F:aldehyde dehydrogenase [NAD(P)+] activity"/>
    <property type="evidence" value="ECO:0007669"/>
    <property type="project" value="InterPro"/>
</dbReference>
<dbReference type="AlphaFoldDB" id="A0AAP7KZS2"/>